<dbReference type="Pfam" id="PF24465">
    <property type="entry name" value="Tri-helical"/>
    <property type="match status" value="2"/>
</dbReference>
<evidence type="ECO:0000259" key="2">
    <source>
        <dbReference type="Pfam" id="PF12697"/>
    </source>
</evidence>
<feature type="region of interest" description="Disordered" evidence="1">
    <location>
        <begin position="492"/>
        <end position="513"/>
    </location>
</feature>
<proteinExistence type="predicted"/>
<dbReference type="OrthoDB" id="4115389at2759"/>
<dbReference type="Pfam" id="PF12697">
    <property type="entry name" value="Abhydrolase_6"/>
    <property type="match status" value="1"/>
</dbReference>
<dbReference type="Gene3D" id="3.40.50.1820">
    <property type="entry name" value="alpha/beta hydrolase"/>
    <property type="match status" value="1"/>
</dbReference>
<dbReference type="RefSeq" id="XP_018697829.1">
    <property type="nucleotide sequence ID" value="XM_018831950.1"/>
</dbReference>
<feature type="domain" description="AB hydrolase-1" evidence="2">
    <location>
        <begin position="83"/>
        <end position="255"/>
    </location>
</feature>
<dbReference type="PANTHER" id="PTHR38788">
    <property type="entry name" value="CLR5 DOMAIN-CONTAINING PROTEIN"/>
    <property type="match status" value="1"/>
</dbReference>
<dbReference type="GeneID" id="30004604"/>
<dbReference type="STRING" id="1367422.A0A178ZXQ1"/>
<feature type="region of interest" description="Disordered" evidence="1">
    <location>
        <begin position="530"/>
        <end position="556"/>
    </location>
</feature>
<dbReference type="Proteomes" id="UP000078343">
    <property type="component" value="Unassembled WGS sequence"/>
</dbReference>
<protein>
    <recommendedName>
        <fullName evidence="8">AB hydrolase-1 domain-containing protein</fullName>
    </recommendedName>
</protein>
<comment type="caution">
    <text evidence="6">The sequence shown here is derived from an EMBL/GenBank/DDBJ whole genome shotgun (WGS) entry which is preliminary data.</text>
</comment>
<feature type="domain" description="DUF7767" evidence="5">
    <location>
        <begin position="833"/>
        <end position="924"/>
    </location>
</feature>
<dbReference type="InterPro" id="IPR029058">
    <property type="entry name" value="AB_hydrolase_fold"/>
</dbReference>
<dbReference type="PANTHER" id="PTHR38788:SF5">
    <property type="entry name" value="CLR5 DOMAIN-CONTAINING PROTEIN"/>
    <property type="match status" value="1"/>
</dbReference>
<evidence type="ECO:0000313" key="6">
    <source>
        <dbReference type="EMBL" id="OAP64462.1"/>
    </source>
</evidence>
<feature type="region of interest" description="Disordered" evidence="1">
    <location>
        <begin position="747"/>
        <end position="768"/>
    </location>
</feature>
<feature type="domain" description="Tri-helical" evidence="4">
    <location>
        <begin position="567"/>
        <end position="651"/>
    </location>
</feature>
<reference evidence="6 7" key="1">
    <citation type="submission" date="2016-04" db="EMBL/GenBank/DDBJ databases">
        <title>Draft genome of Fonsecaea erecta CBS 125763.</title>
        <authorList>
            <person name="Weiss V.A."/>
            <person name="Vicente V.A."/>
            <person name="Raittz R.T."/>
            <person name="Moreno L.F."/>
            <person name="De Souza E.M."/>
            <person name="Pedrosa F.O."/>
            <person name="Steffens M.B."/>
            <person name="Faoro H."/>
            <person name="Tadra-Sfeir M.Z."/>
            <person name="Najafzadeh M.J."/>
            <person name="Felipe M.S."/>
            <person name="Teixeira M."/>
            <person name="Sun J."/>
            <person name="Xi L."/>
            <person name="Gomes R."/>
            <person name="De Azevedo C.M."/>
            <person name="Salgado C.G."/>
            <person name="Da Silva M.B."/>
            <person name="Nascimento M.F."/>
            <person name="Queiroz-Telles F."/>
            <person name="Attili D.S."/>
            <person name="Gorbushina A."/>
        </authorList>
    </citation>
    <scope>NUCLEOTIDE SEQUENCE [LARGE SCALE GENOMIC DNA]</scope>
    <source>
        <strain evidence="6 7">CBS 125763</strain>
    </source>
</reference>
<dbReference type="AlphaFoldDB" id="A0A178ZXQ1"/>
<organism evidence="6 7">
    <name type="scientific">Fonsecaea erecta</name>
    <dbReference type="NCBI Taxonomy" id="1367422"/>
    <lineage>
        <taxon>Eukaryota</taxon>
        <taxon>Fungi</taxon>
        <taxon>Dikarya</taxon>
        <taxon>Ascomycota</taxon>
        <taxon>Pezizomycotina</taxon>
        <taxon>Eurotiomycetes</taxon>
        <taxon>Chaetothyriomycetidae</taxon>
        <taxon>Chaetothyriales</taxon>
        <taxon>Herpotrichiellaceae</taxon>
        <taxon>Fonsecaea</taxon>
    </lineage>
</organism>
<evidence type="ECO:0000256" key="1">
    <source>
        <dbReference type="SAM" id="MobiDB-lite"/>
    </source>
</evidence>
<keyword evidence="7" id="KW-1185">Reference proteome</keyword>
<dbReference type="InterPro" id="IPR000073">
    <property type="entry name" value="AB_hydrolase_1"/>
</dbReference>
<dbReference type="SUPFAM" id="SSF53474">
    <property type="entry name" value="alpha/beta-Hydrolases"/>
    <property type="match status" value="1"/>
</dbReference>
<evidence type="ECO:0000313" key="7">
    <source>
        <dbReference type="Proteomes" id="UP000078343"/>
    </source>
</evidence>
<dbReference type="Pfam" id="PF14420">
    <property type="entry name" value="Clr5"/>
    <property type="match status" value="1"/>
</dbReference>
<dbReference type="EMBL" id="LVYI01000001">
    <property type="protein sequence ID" value="OAP64462.1"/>
    <property type="molecule type" value="Genomic_DNA"/>
</dbReference>
<evidence type="ECO:0000259" key="3">
    <source>
        <dbReference type="Pfam" id="PF14420"/>
    </source>
</evidence>
<name>A0A178ZXQ1_9EURO</name>
<dbReference type="InterPro" id="IPR057940">
    <property type="entry name" value="Tri-helical_dom"/>
</dbReference>
<dbReference type="InterPro" id="IPR056669">
    <property type="entry name" value="DUF7767"/>
</dbReference>
<evidence type="ECO:0008006" key="8">
    <source>
        <dbReference type="Google" id="ProtNLM"/>
    </source>
</evidence>
<evidence type="ECO:0000259" key="5">
    <source>
        <dbReference type="Pfam" id="PF24962"/>
    </source>
</evidence>
<dbReference type="Pfam" id="PF24962">
    <property type="entry name" value="DUF7767"/>
    <property type="match status" value="1"/>
</dbReference>
<accession>A0A178ZXQ1</accession>
<feature type="domain" description="Clr5" evidence="3">
    <location>
        <begin position="359"/>
        <end position="409"/>
    </location>
</feature>
<gene>
    <name evidence="6" type="ORF">AYL99_00434</name>
</gene>
<sequence>MPLGRGSSCSSTIGCGLKVKVYSSRRSLSQFRVIEHEIRAQHTRHWPGGTEVGHENALRLSVKQYIPHERKNPAPGDINFIAAHANGFPKELYEPLFDDLHTKLRSLGRHIRAIWIADLAHQGKSYVLNERALGNDPNWWDGARDLLFLINQKQDELPQPLIGIGHSMGASQLAQLSLLHPRLLQALILIDPVIQTENPSKTFAKPSTYRRDVWPSRQEARAKFASSEFYKAWDPRVFEKWVQYGLRDLPTELYPERNENREPRVTLTTPKSQEVFSYLRPKYNGTPGIAPERDRAVYGDMYPEDVEEGYPFYRPEPAELFRRLPELKPPVLYIFGEQSELATPELRRKKMASTGVGVYSWDPHRDVLYKLYIEDRKSLEEIMQYMRDVANFAPSKRAFQTQFKRWGFPSKRKPSFRDENLVDRVRQLWEANYSQRNMLQTLQAEGHDIKERELMRLRAKHRWLMRIPNGAKQTPTDDAEARVEGQLVGEETKAEGIDQPSQSPALDDPPPDFVERQNRRLQELQAISDERWREKKRRRRTKGYAGLPPDPAGMPPRFPSETTLEESKEILGLDLQGYRALRDQFQAICEEEQIMQKTVAGIEKWQAVKDRLVRESTLLQTALWQDADDIRSKELALDVICTDVTKRIRTMGRRLTIMESKKVLGLNPDQSRQVRGEFYEILESEYYTSKLEMGPEKWKELKDRWVANNSYLQSILAAGEADPEYNKKVAAMELLCRDVMKRVRDDRAKKKGTFRQKSAPPPAPYAPANALPLPAPAVAPAPSPSRNAYRAALPANPFGGVPTAAPQNDLSDLQIDPNLLQVADDLGAPQVSSVTPVYVRPHPESTVYTNKKLWLGSLSGRTVQELHAMIAAKYPLAKVEQINGIEKDALGNELPYLIEEDDELEAYLDHVNSRKATFSVLLGRA</sequence>
<feature type="domain" description="Tri-helical" evidence="4">
    <location>
        <begin position="660"/>
        <end position="746"/>
    </location>
</feature>
<evidence type="ECO:0000259" key="4">
    <source>
        <dbReference type="Pfam" id="PF24465"/>
    </source>
</evidence>
<dbReference type="InterPro" id="IPR025676">
    <property type="entry name" value="Clr5_dom"/>
</dbReference>